<dbReference type="Pfam" id="PF00361">
    <property type="entry name" value="Proton_antipo_M"/>
    <property type="match status" value="1"/>
</dbReference>
<evidence type="ECO:0000256" key="5">
    <source>
        <dbReference type="ARBA" id="ARBA00023136"/>
    </source>
</evidence>
<dbReference type="InterPro" id="IPR001750">
    <property type="entry name" value="ND/Mrp_TM"/>
</dbReference>
<feature type="transmembrane region" description="Helical" evidence="7">
    <location>
        <begin position="133"/>
        <end position="151"/>
    </location>
</feature>
<feature type="transmembrane region" description="Helical" evidence="7">
    <location>
        <begin position="70"/>
        <end position="89"/>
    </location>
</feature>
<evidence type="ECO:0000256" key="7">
    <source>
        <dbReference type="SAM" id="Phobius"/>
    </source>
</evidence>
<proteinExistence type="inferred from homology"/>
<dbReference type="InterPro" id="IPR050616">
    <property type="entry name" value="CPA3_Na-H_Antiporter_A"/>
</dbReference>
<dbReference type="PRINTS" id="PR01434">
    <property type="entry name" value="NADHDHGNASE5"/>
</dbReference>
<organism evidence="10 11">
    <name type="scientific">Symbiobacterium terraclitae</name>
    <dbReference type="NCBI Taxonomy" id="557451"/>
    <lineage>
        <taxon>Bacteria</taxon>
        <taxon>Bacillati</taxon>
        <taxon>Bacillota</taxon>
        <taxon>Clostridia</taxon>
        <taxon>Eubacteriales</taxon>
        <taxon>Symbiobacteriaceae</taxon>
        <taxon>Symbiobacterium</taxon>
    </lineage>
</organism>
<dbReference type="Proteomes" id="UP001519289">
    <property type="component" value="Unassembled WGS sequence"/>
</dbReference>
<accession>A0ABS4JTP7</accession>
<dbReference type="InterPro" id="IPR001516">
    <property type="entry name" value="Proton_antipo_N"/>
</dbReference>
<comment type="subcellular location">
    <subcellularLocation>
        <location evidence="1">Endomembrane system</location>
        <topology evidence="1">Multi-pass membrane protein</topology>
    </subcellularLocation>
    <subcellularLocation>
        <location evidence="6">Membrane</location>
        <topology evidence="6">Multi-pass membrane protein</topology>
    </subcellularLocation>
</comment>
<dbReference type="Pfam" id="PF00662">
    <property type="entry name" value="Proton_antipo_N"/>
    <property type="match status" value="1"/>
</dbReference>
<keyword evidence="3 6" id="KW-0812">Transmembrane</keyword>
<feature type="transmembrane region" description="Helical" evidence="7">
    <location>
        <begin position="366"/>
        <end position="384"/>
    </location>
</feature>
<dbReference type="PANTHER" id="PTHR43373">
    <property type="entry name" value="NA(+)/H(+) ANTIPORTER SUBUNIT"/>
    <property type="match status" value="1"/>
</dbReference>
<comment type="similarity">
    <text evidence="2">Belongs to the CPA3 antiporters (TC 2.A.63) subunit A family.</text>
</comment>
<evidence type="ECO:0000313" key="10">
    <source>
        <dbReference type="EMBL" id="MBP2018905.1"/>
    </source>
</evidence>
<dbReference type="PANTHER" id="PTHR43373:SF1">
    <property type="entry name" value="NA(+)_H(+) ANTIPORTER SUBUNIT A"/>
    <property type="match status" value="1"/>
</dbReference>
<feature type="transmembrane region" description="Helical" evidence="7">
    <location>
        <begin position="404"/>
        <end position="431"/>
    </location>
</feature>
<keyword evidence="11" id="KW-1185">Reference proteome</keyword>
<keyword evidence="4 7" id="KW-1133">Transmembrane helix</keyword>
<sequence>MLLVLLLVPLAGGLACAFLSGRRADVLAAATMVATAVLTLASAPWGGKVAASLQVWSPLPGVALGLRLDGLGALLALVVSLVGLCIVVYSADYFSLQNREHAEEEGKGRYYFFFLVFVTAMLGMAMAPDFFQVFLFWELTTVCSWALISHYGSSEAIRSGLKAMAVTQFASLFFIGGLLLLYAQTGSFGFADVSRLSPGARAAFAMLLLVAAWGKAAQVPFFTWLPSAMVAPTPASAFLHAAAMVKAGIFLAARCLVSTGAFTGWVSAAITVAALVTLYVGLAGYFFADDLKRLLAFSTIANLALMLVGIGLGAMGSADGLEGGLLHLWSHSFTKTLLFLCVGAIAWSTGVRAISQLRGLARTMPLTAAGFLLGALAISGLPPFGVFWSKLLILRAALAVGGPWGWATAALVVVESALSLAWFLWVTHLVLFGQASERARAGRDPSPAMQTVLAALMGLALLAPYLGMPLIHWVAGGVA</sequence>
<feature type="transmembrane region" description="Helical" evidence="7">
    <location>
        <begin position="203"/>
        <end position="225"/>
    </location>
</feature>
<feature type="domain" description="NADH:quinone oxidoreductase/Mrp antiporter transmembrane" evidence="8">
    <location>
        <begin position="127"/>
        <end position="408"/>
    </location>
</feature>
<feature type="transmembrane region" description="Helical" evidence="7">
    <location>
        <begin position="452"/>
        <end position="475"/>
    </location>
</feature>
<feature type="transmembrane region" description="Helical" evidence="7">
    <location>
        <begin position="294"/>
        <end position="316"/>
    </location>
</feature>
<keyword evidence="10" id="KW-0560">Oxidoreductase</keyword>
<evidence type="ECO:0000313" key="11">
    <source>
        <dbReference type="Proteomes" id="UP001519289"/>
    </source>
</evidence>
<comment type="caution">
    <text evidence="10">The sequence shown here is derived from an EMBL/GenBank/DDBJ whole genome shotgun (WGS) entry which is preliminary data.</text>
</comment>
<dbReference type="NCBIfam" id="NF005097">
    <property type="entry name" value="PRK06525.1"/>
    <property type="match status" value="1"/>
</dbReference>
<reference evidence="10 11" key="1">
    <citation type="submission" date="2021-03" db="EMBL/GenBank/DDBJ databases">
        <title>Genomic Encyclopedia of Type Strains, Phase IV (KMG-IV): sequencing the most valuable type-strain genomes for metagenomic binning, comparative biology and taxonomic classification.</title>
        <authorList>
            <person name="Goeker M."/>
        </authorList>
    </citation>
    <scope>NUCLEOTIDE SEQUENCE [LARGE SCALE GENOMIC DNA]</scope>
    <source>
        <strain evidence="10 11">DSM 27138</strain>
    </source>
</reference>
<dbReference type="EMBL" id="JAGGLG010000019">
    <property type="protein sequence ID" value="MBP2018905.1"/>
    <property type="molecule type" value="Genomic_DNA"/>
</dbReference>
<dbReference type="EC" id="1.-.-.-" evidence="10"/>
<feature type="transmembrane region" description="Helical" evidence="7">
    <location>
        <begin position="265"/>
        <end position="287"/>
    </location>
</feature>
<name>A0ABS4JTP7_9FIRM</name>
<gene>
    <name evidence="10" type="ORF">J2Z79_002320</name>
</gene>
<evidence type="ECO:0000256" key="3">
    <source>
        <dbReference type="ARBA" id="ARBA00022692"/>
    </source>
</evidence>
<feature type="transmembrane region" description="Helical" evidence="7">
    <location>
        <begin position="163"/>
        <end position="183"/>
    </location>
</feature>
<feature type="transmembrane region" description="Helical" evidence="7">
    <location>
        <begin position="237"/>
        <end position="259"/>
    </location>
</feature>
<evidence type="ECO:0000256" key="6">
    <source>
        <dbReference type="RuleBase" id="RU000320"/>
    </source>
</evidence>
<dbReference type="GO" id="GO:0016491">
    <property type="term" value="F:oxidoreductase activity"/>
    <property type="evidence" value="ECO:0007669"/>
    <property type="project" value="UniProtKB-KW"/>
</dbReference>
<feature type="transmembrane region" description="Helical" evidence="7">
    <location>
        <begin position="110"/>
        <end position="127"/>
    </location>
</feature>
<evidence type="ECO:0000256" key="4">
    <source>
        <dbReference type="ARBA" id="ARBA00022989"/>
    </source>
</evidence>
<feature type="transmembrane region" description="Helical" evidence="7">
    <location>
        <begin position="336"/>
        <end position="354"/>
    </location>
</feature>
<protein>
    <submittedName>
        <fullName evidence="10">Hydrogenase-4 component D</fullName>
        <ecNumber evidence="10">1.-.-.-</ecNumber>
    </submittedName>
</protein>
<evidence type="ECO:0000256" key="2">
    <source>
        <dbReference type="ARBA" id="ARBA00008483"/>
    </source>
</evidence>
<feature type="domain" description="NADH-Ubiquinone oxidoreductase (complex I) chain 5 N-terminal" evidence="9">
    <location>
        <begin position="62"/>
        <end position="95"/>
    </location>
</feature>
<evidence type="ECO:0000259" key="9">
    <source>
        <dbReference type="Pfam" id="PF00662"/>
    </source>
</evidence>
<evidence type="ECO:0000259" key="8">
    <source>
        <dbReference type="Pfam" id="PF00361"/>
    </source>
</evidence>
<evidence type="ECO:0000256" key="1">
    <source>
        <dbReference type="ARBA" id="ARBA00004127"/>
    </source>
</evidence>
<keyword evidence="5 7" id="KW-0472">Membrane</keyword>
<dbReference type="RefSeq" id="WP_209467029.1">
    <property type="nucleotide sequence ID" value="NZ_JAGGLG010000019.1"/>
</dbReference>